<accession>A0A0S4J816</accession>
<dbReference type="PANTHER" id="PTHR46093">
    <property type="entry name" value="ACYL-COA-BINDING DOMAIN-CONTAINING PROTEIN 5"/>
    <property type="match status" value="1"/>
</dbReference>
<dbReference type="Gene3D" id="2.120.10.80">
    <property type="entry name" value="Kelch-type beta propeller"/>
    <property type="match status" value="2"/>
</dbReference>
<feature type="compositionally biased region" description="Polar residues" evidence="3">
    <location>
        <begin position="502"/>
        <end position="516"/>
    </location>
</feature>
<evidence type="ECO:0000256" key="1">
    <source>
        <dbReference type="ARBA" id="ARBA00022441"/>
    </source>
</evidence>
<name>A0A0S4J816_BODSA</name>
<dbReference type="VEuPathDB" id="TriTrypDB:BSAL_10930"/>
<keyword evidence="2" id="KW-0677">Repeat</keyword>
<dbReference type="Proteomes" id="UP000051952">
    <property type="component" value="Unassembled WGS sequence"/>
</dbReference>
<proteinExistence type="predicted"/>
<evidence type="ECO:0000256" key="2">
    <source>
        <dbReference type="ARBA" id="ARBA00022737"/>
    </source>
</evidence>
<keyword evidence="1" id="KW-0880">Kelch repeat</keyword>
<dbReference type="PANTHER" id="PTHR46093:SF3">
    <property type="entry name" value="ACYL-COA-BINDING DOMAIN-CONTAINING PROTEIN 4"/>
    <property type="match status" value="1"/>
</dbReference>
<evidence type="ECO:0000313" key="4">
    <source>
        <dbReference type="EMBL" id="CUG87581.1"/>
    </source>
</evidence>
<dbReference type="EMBL" id="CYKH01001546">
    <property type="protein sequence ID" value="CUG87581.1"/>
    <property type="molecule type" value="Genomic_DNA"/>
</dbReference>
<keyword evidence="5" id="KW-1185">Reference proteome</keyword>
<protein>
    <submittedName>
        <fullName evidence="4">Uncharacterized protein</fullName>
    </submittedName>
</protein>
<reference evidence="5" key="1">
    <citation type="submission" date="2015-09" db="EMBL/GenBank/DDBJ databases">
        <authorList>
            <consortium name="Pathogen Informatics"/>
        </authorList>
    </citation>
    <scope>NUCLEOTIDE SEQUENCE [LARGE SCALE GENOMIC DNA]</scope>
    <source>
        <strain evidence="5">Lake Konstanz</strain>
    </source>
</reference>
<feature type="region of interest" description="Disordered" evidence="3">
    <location>
        <begin position="492"/>
        <end position="516"/>
    </location>
</feature>
<evidence type="ECO:0000256" key="3">
    <source>
        <dbReference type="SAM" id="MobiDB-lite"/>
    </source>
</evidence>
<sequence>MCVANPCVVKAVICDASHREVAHASMVVSHDEHRNSLDDEMWSTFHAASDQAPRDLVANLYSLFKVISSGEDDNMVERTTLLHLRGISGLVTSHSSHSPTVLFFRTVSQSGGTVYETRSFRPPDRSKQGSYRTLDGGSFAIPVATPCAIELWSKEVRSGRLTQLAQSTVALEGDDDSYFWIPFRQLSSPAGVLTRQSPELSQVIAAVKATRETHSRWVTGAALTFLRLCVASGDVGDNALNNLVVEVDVHCRDHSSVVSKSLKVIYPRDGATGSSSFGTLMQSLTLPSNVVAVSSMRIFHELLSGEKLLLGQAPSLTGSADAALPWTMSSIATYTIPLLQGDGVPTRYSLVVTNALGASNSDVDARSVVGVTMHAESVTLNSFDGDGAISVRLSFGSAGKAALPVVIPLRRVSSQHFVPVNNDGIDESFTKKAFARGTMTCELVENTTIVGSVTVRSDVFQNASGCAELTFTSGQRTVGTVQWRYSLRLHEVQKKPRKKPSAHNQSLQQMPPRGASSSAAPIVLQLVGVSAGDISDSCDVVVHMQRASSDETLCVSRFEVREPLSRSLETDEAIGGKMTTYGRFQLRSSTDKSEVRLSLWRAISRQNELVFCGCAAVRRDSIEQSISATSRGSPGIFNVAIMHNGTPEGTARLRAFDHVTFDTHVLRRMCVLVKCVSATGLSHGQRIVVEFKDDNGTVKQERIFLDESSMVSVGPFRSVKEATMNIFVENPITIGLQHLPSSSPQKSSSHTIDIAQRLTSQMVDSQLPPVLNVSFTLPMGEMSSSSVVALAMQLFVSCGDDVISELSHRRTSQHRASGPRASPLLKHQRSVTPLHEQCDNAIATSLSLAQLASEAPSDFAVLEVPTLAQTRPAEKVVVWKDLAVFVGGSTSTPSEGRDLHMFDAASLIWKSYSQPVHSDQHLVKGHGRENSAFVAHRGCAVVRCGDGLLVDGGFGPGGLDPSLSQFTGRYESVRSVYQISSASGASTKQYEAVADGYIDQTSVCSLKDARAHHRGWRVLRTRGAGKSPRSDHTLVRVEESLVIAFGGFTVQILERVMPFGSTEAAIEDPALQVGDERFSYLNSILTVDGDSAQLSGFDQRRQAGRGIVRNESEKKKKDPALQVGDERFSYLNSIITVDGDSAQLSGFNQRRQAGRGIVRNESEDAPHLQRRSKQCRTYEAQENLCNDLRCLNLDTLEWSLLQPMIPGDEGDDEGIHRGYTSTTRSHANSSIPSLLDGSILPSKSFERVALPQPSAGHIAEFIPQSRCMVVFGGLQQSSSNSDSCLVASADLSILKVDALQWFSCKRRAVPGEWPSARFGHSSTLMPNHDILIFGGAARTELPHDVGALPPHELLWRLSLADDAHMFERILLPTTVPITSRFQAAICFIPTEEGTNTSTYSEGTLVIGSGLLLTGMISDTSTTSQHKTTPSSINRFASLRHRSMVEDVKGVPTRPLALMMSLANKPVSL</sequence>
<dbReference type="SUPFAM" id="SSF117281">
    <property type="entry name" value="Kelch motif"/>
    <property type="match status" value="2"/>
</dbReference>
<evidence type="ECO:0000313" key="5">
    <source>
        <dbReference type="Proteomes" id="UP000051952"/>
    </source>
</evidence>
<dbReference type="InterPro" id="IPR015915">
    <property type="entry name" value="Kelch-typ_b-propeller"/>
</dbReference>
<dbReference type="OrthoDB" id="10251809at2759"/>
<organism evidence="4 5">
    <name type="scientific">Bodo saltans</name>
    <name type="common">Flagellated protozoan</name>
    <dbReference type="NCBI Taxonomy" id="75058"/>
    <lineage>
        <taxon>Eukaryota</taxon>
        <taxon>Discoba</taxon>
        <taxon>Euglenozoa</taxon>
        <taxon>Kinetoplastea</taxon>
        <taxon>Metakinetoplastina</taxon>
        <taxon>Eubodonida</taxon>
        <taxon>Bodonidae</taxon>
        <taxon>Bodo</taxon>
    </lineage>
</organism>
<gene>
    <name evidence="4" type="ORF">BSAL_10930</name>
</gene>